<accession>A0A914H204</accession>
<sequence length="73" mass="8067">MDCGRGGSGRELRRTKWAVMVSNWRGAQFAGYVQPIGASSTSKSQRSRSQARTAIYRQTDSLNGILIICRFGI</sequence>
<keyword evidence="1" id="KW-1185">Reference proteome</keyword>
<dbReference type="WBParaSite" id="Gr19_v10_g1316.t1">
    <property type="protein sequence ID" value="Gr19_v10_g1316.t1"/>
    <property type="gene ID" value="Gr19_v10_g1316"/>
</dbReference>
<name>A0A914H204_GLORO</name>
<reference evidence="2" key="1">
    <citation type="submission" date="2022-11" db="UniProtKB">
        <authorList>
            <consortium name="WormBaseParasite"/>
        </authorList>
    </citation>
    <scope>IDENTIFICATION</scope>
</reference>
<organism evidence="1 2">
    <name type="scientific">Globodera rostochiensis</name>
    <name type="common">Golden nematode worm</name>
    <name type="synonym">Heterodera rostochiensis</name>
    <dbReference type="NCBI Taxonomy" id="31243"/>
    <lineage>
        <taxon>Eukaryota</taxon>
        <taxon>Metazoa</taxon>
        <taxon>Ecdysozoa</taxon>
        <taxon>Nematoda</taxon>
        <taxon>Chromadorea</taxon>
        <taxon>Rhabditida</taxon>
        <taxon>Tylenchina</taxon>
        <taxon>Tylenchomorpha</taxon>
        <taxon>Tylenchoidea</taxon>
        <taxon>Heteroderidae</taxon>
        <taxon>Heteroderinae</taxon>
        <taxon>Globodera</taxon>
    </lineage>
</organism>
<protein>
    <submittedName>
        <fullName evidence="2">Uncharacterized protein</fullName>
    </submittedName>
</protein>
<dbReference type="Proteomes" id="UP000887572">
    <property type="component" value="Unplaced"/>
</dbReference>
<evidence type="ECO:0000313" key="2">
    <source>
        <dbReference type="WBParaSite" id="Gr19_v10_g1316.t1"/>
    </source>
</evidence>
<evidence type="ECO:0000313" key="1">
    <source>
        <dbReference type="Proteomes" id="UP000887572"/>
    </source>
</evidence>
<proteinExistence type="predicted"/>
<dbReference type="AlphaFoldDB" id="A0A914H204"/>